<feature type="domain" description="Ubiquitin-like modifier-activating enzyme Atg7 N-terminal" evidence="9">
    <location>
        <begin position="8"/>
        <end position="313"/>
    </location>
</feature>
<dbReference type="Gene3D" id="3.40.140.70">
    <property type="entry name" value="Ubiquitin-like modifier-activating enzyme ATG7 N-terminal domain"/>
    <property type="match status" value="1"/>
</dbReference>
<dbReference type="FunFam" id="3.40.50.720:FF:000243">
    <property type="entry name" value="Ubiquitin-like modifier-activating enzyme ATG7"/>
    <property type="match status" value="1"/>
</dbReference>
<dbReference type="Pfam" id="PF00899">
    <property type="entry name" value="ThiF"/>
    <property type="match status" value="1"/>
</dbReference>
<dbReference type="PANTHER" id="PTHR10953">
    <property type="entry name" value="UBIQUITIN-ACTIVATING ENZYME E1"/>
    <property type="match status" value="1"/>
</dbReference>
<evidence type="ECO:0000256" key="1">
    <source>
        <dbReference type="ARBA" id="ARBA00010931"/>
    </source>
</evidence>
<dbReference type="AlphaFoldDB" id="A0AA38M542"/>
<comment type="subcellular location">
    <subcellularLocation>
        <location evidence="7">Cytoplasm</location>
    </subcellularLocation>
    <subcellularLocation>
        <location evidence="7">Preautophagosomal structure</location>
    </subcellularLocation>
</comment>
<dbReference type="InterPro" id="IPR035985">
    <property type="entry name" value="Ubiquitin-activating_enz"/>
</dbReference>
<keyword evidence="4 7" id="KW-0653">Protein transport</keyword>
<evidence type="ECO:0000256" key="7">
    <source>
        <dbReference type="RuleBase" id="RU366022"/>
    </source>
</evidence>
<name>A0AA38M542_9CUCU</name>
<dbReference type="FunFam" id="3.40.140.70:FF:000001">
    <property type="entry name" value="Ubiquitin-like modifier-activating enzyme atg7"/>
    <property type="match status" value="1"/>
</dbReference>
<feature type="domain" description="THIF-type NAD/FAD binding fold" evidence="8">
    <location>
        <begin position="330"/>
        <end position="580"/>
    </location>
</feature>
<evidence type="ECO:0000259" key="9">
    <source>
        <dbReference type="Pfam" id="PF16420"/>
    </source>
</evidence>
<comment type="subunit">
    <text evidence="7">Homodimer.</text>
</comment>
<dbReference type="Proteomes" id="UP001168821">
    <property type="component" value="Unassembled WGS sequence"/>
</dbReference>
<keyword evidence="7" id="KW-0963">Cytoplasm</keyword>
<feature type="active site" description="Glycyl thioester intermediate" evidence="6">
    <location>
        <position position="545"/>
    </location>
</feature>
<gene>
    <name evidence="10" type="ORF">Zmor_026076</name>
</gene>
<dbReference type="InterPro" id="IPR006285">
    <property type="entry name" value="Atg7"/>
</dbReference>
<dbReference type="GO" id="GO:0019779">
    <property type="term" value="F:Atg8 activating enzyme activity"/>
    <property type="evidence" value="ECO:0007669"/>
    <property type="project" value="TreeGrafter"/>
</dbReference>
<dbReference type="GO" id="GO:0000045">
    <property type="term" value="P:autophagosome assembly"/>
    <property type="evidence" value="ECO:0007669"/>
    <property type="project" value="TreeGrafter"/>
</dbReference>
<dbReference type="SUPFAM" id="SSF69572">
    <property type="entry name" value="Activating enzymes of the ubiquitin-like proteins"/>
    <property type="match status" value="1"/>
</dbReference>
<dbReference type="GO" id="GO:0006995">
    <property type="term" value="P:cellular response to nitrogen starvation"/>
    <property type="evidence" value="ECO:0007669"/>
    <property type="project" value="TreeGrafter"/>
</dbReference>
<protein>
    <recommendedName>
        <fullName evidence="2 7">Ubiquitin-like modifier-activating enzyme ATG7</fullName>
    </recommendedName>
    <alternativeName>
        <fullName evidence="7">Autophagy-related protein 7</fullName>
    </alternativeName>
</protein>
<comment type="similarity">
    <text evidence="1 7">Belongs to the ATG7 family.</text>
</comment>
<dbReference type="PANTHER" id="PTHR10953:SF3">
    <property type="entry name" value="UBIQUITIN-LIKE MODIFIER-ACTIVATING ENZYME ATG7"/>
    <property type="match status" value="1"/>
</dbReference>
<dbReference type="GO" id="GO:0000407">
    <property type="term" value="C:phagophore assembly site"/>
    <property type="evidence" value="ECO:0007669"/>
    <property type="project" value="UniProtKB-SubCell"/>
</dbReference>
<dbReference type="InterPro" id="IPR042522">
    <property type="entry name" value="Atg7_N_1"/>
</dbReference>
<dbReference type="NCBIfam" id="TIGR01381">
    <property type="entry name" value="E1_like_apg7"/>
    <property type="match status" value="1"/>
</dbReference>
<dbReference type="GO" id="GO:0015031">
    <property type="term" value="P:protein transport"/>
    <property type="evidence" value="ECO:0007669"/>
    <property type="project" value="UniProtKB-UniRule"/>
</dbReference>
<evidence type="ECO:0000313" key="10">
    <source>
        <dbReference type="EMBL" id="KAJ3643359.1"/>
    </source>
</evidence>
<keyword evidence="3 7" id="KW-0813">Transport</keyword>
<sequence>MTSEKPLLQFVPLSSFVQPSFWNKLSELKINVDKLNDKEREICGFFSNIPTTWTTHIVEVDSTSFNSTFNSQNNNIPFHGKIFNKNTIEQFKDCDKTKLINAEGRQFLDDLKSGKVLETPSKLNFFFVLSFSDLKKYHFYYWFAFPVPYNLQVKVDEISPISSHFSEAQIAALGEEYLRLDPHQKAYFLVQDSKIDTLQSKLGDVGVSNYTEYLFAFADFVNEGKHPKSQLKNYIILLLHYCPFLSGKSVNFLLLFLNRKLSCTESLIYKLTLPECTSIEDIIYGGGENAWAGWEKNEKNKFGPRMSNMKATMDPEILFEESVDLNLKLMKWRLLPEIDLNKIRNAKCLLLGAGTLGCSVARNLLGWGVRHITFVDNSTVSYSNPVRQHLFNYEDAISNKPKAQAAADNLRKIFPAVNAQAHQFTIPMPGHNVGDNTLESVKQTVEDLKNLIQEHELIFLLTDSRESRWLPTLLGVFYNKIVINVALGFDTYLIMRYGRKDGEIVEEGESSASCKIPGAELGCYFCNDVTAPGNSLKDRTLDQQCTVTRPGVSSVAGALAVELAISVLQHEEGINAPAFYKTGVHSELNPEEHAGILGIVPHSIRGFLSSFMHVLPATPKYQQCIACSSIVVEEYKTKGFEFLLETFNSSSYLENLTGLTALFDDANYIDVLEISDNEFEN</sequence>
<evidence type="ECO:0000259" key="8">
    <source>
        <dbReference type="Pfam" id="PF00899"/>
    </source>
</evidence>
<evidence type="ECO:0000256" key="3">
    <source>
        <dbReference type="ARBA" id="ARBA00022448"/>
    </source>
</evidence>
<evidence type="ECO:0000313" key="11">
    <source>
        <dbReference type="Proteomes" id="UP001168821"/>
    </source>
</evidence>
<dbReference type="EMBL" id="JALNTZ010000008">
    <property type="protein sequence ID" value="KAJ3643359.1"/>
    <property type="molecule type" value="Genomic_DNA"/>
</dbReference>
<dbReference type="InterPro" id="IPR000594">
    <property type="entry name" value="ThiF_NAD_FAD-bd"/>
</dbReference>
<keyword evidence="7" id="KW-0833">Ubl conjugation pathway</keyword>
<dbReference type="GO" id="GO:0034727">
    <property type="term" value="P:piecemeal microautophagy of the nucleus"/>
    <property type="evidence" value="ECO:0007669"/>
    <property type="project" value="TreeGrafter"/>
</dbReference>
<evidence type="ECO:0000256" key="4">
    <source>
        <dbReference type="ARBA" id="ARBA00022927"/>
    </source>
</evidence>
<keyword evidence="11" id="KW-1185">Reference proteome</keyword>
<evidence type="ECO:0000256" key="5">
    <source>
        <dbReference type="ARBA" id="ARBA00023006"/>
    </source>
</evidence>
<evidence type="ECO:0000256" key="2">
    <source>
        <dbReference type="ARBA" id="ARBA00017647"/>
    </source>
</evidence>
<comment type="function">
    <text evidence="7">E1-like activating enzyme involved in the 2 ubiquitin-like systems required for autophagy.</text>
</comment>
<proteinExistence type="inferred from homology"/>
<evidence type="ECO:0000256" key="6">
    <source>
        <dbReference type="PIRSR" id="PIRSR606285-1"/>
    </source>
</evidence>
<dbReference type="InterPro" id="IPR032197">
    <property type="entry name" value="Atg7_N"/>
</dbReference>
<organism evidence="10 11">
    <name type="scientific">Zophobas morio</name>
    <dbReference type="NCBI Taxonomy" id="2755281"/>
    <lineage>
        <taxon>Eukaryota</taxon>
        <taxon>Metazoa</taxon>
        <taxon>Ecdysozoa</taxon>
        <taxon>Arthropoda</taxon>
        <taxon>Hexapoda</taxon>
        <taxon>Insecta</taxon>
        <taxon>Pterygota</taxon>
        <taxon>Neoptera</taxon>
        <taxon>Endopterygota</taxon>
        <taxon>Coleoptera</taxon>
        <taxon>Polyphaga</taxon>
        <taxon>Cucujiformia</taxon>
        <taxon>Tenebrionidae</taxon>
        <taxon>Zophobas</taxon>
    </lineage>
</organism>
<dbReference type="Gene3D" id="3.40.140.100">
    <property type="entry name" value="Ubiquitin-like modifier-activating enzyme ATG7 C-terminal domain"/>
    <property type="match status" value="1"/>
</dbReference>
<dbReference type="InterPro" id="IPR042523">
    <property type="entry name" value="Atg7_N_2"/>
</dbReference>
<accession>A0AA38M542</accession>
<dbReference type="GO" id="GO:0032446">
    <property type="term" value="P:protein modification by small protein conjugation"/>
    <property type="evidence" value="ECO:0007669"/>
    <property type="project" value="TreeGrafter"/>
</dbReference>
<reference evidence="10" key="1">
    <citation type="journal article" date="2023" name="G3 (Bethesda)">
        <title>Whole genome assemblies of Zophobas morio and Tenebrio molitor.</title>
        <authorList>
            <person name="Kaur S."/>
            <person name="Stinson S.A."/>
            <person name="diCenzo G.C."/>
        </authorList>
    </citation>
    <scope>NUCLEOTIDE SEQUENCE</scope>
    <source>
        <strain evidence="10">QUZm001</strain>
    </source>
</reference>
<dbReference type="InterPro" id="IPR045886">
    <property type="entry name" value="ThiF/MoeB/HesA"/>
</dbReference>
<dbReference type="Pfam" id="PF16420">
    <property type="entry name" value="ATG7_N"/>
    <property type="match status" value="1"/>
</dbReference>
<comment type="caution">
    <text evidence="10">The sequence shown here is derived from an EMBL/GenBank/DDBJ whole genome shotgun (WGS) entry which is preliminary data.</text>
</comment>
<dbReference type="GO" id="GO:0000422">
    <property type="term" value="P:autophagy of mitochondrion"/>
    <property type="evidence" value="ECO:0007669"/>
    <property type="project" value="TreeGrafter"/>
</dbReference>
<dbReference type="CDD" id="cd01486">
    <property type="entry name" value="Apg7"/>
    <property type="match status" value="1"/>
</dbReference>
<dbReference type="Gene3D" id="3.40.50.720">
    <property type="entry name" value="NAD(P)-binding Rossmann-like Domain"/>
    <property type="match status" value="1"/>
</dbReference>
<keyword evidence="5 7" id="KW-0072">Autophagy</keyword>
<dbReference type="GO" id="GO:0019778">
    <property type="term" value="F:Atg12 activating enzyme activity"/>
    <property type="evidence" value="ECO:0007669"/>
    <property type="project" value="TreeGrafter"/>
</dbReference>